<dbReference type="HOGENOM" id="CLU_048577_4_0_9"/>
<comment type="subunit">
    <text evidence="3">Heterodimer of HisH and HisF.</text>
</comment>
<dbReference type="PANTHER" id="PTHR21235">
    <property type="entry name" value="IMIDAZOLE GLYCEROL PHOSPHATE SYNTHASE SUBUNIT HISF/H IGP SYNTHASE SUBUNIT HISF/H"/>
    <property type="match status" value="1"/>
</dbReference>
<dbReference type="InterPro" id="IPR006062">
    <property type="entry name" value="His_biosynth"/>
</dbReference>
<evidence type="ECO:0000256" key="1">
    <source>
        <dbReference type="ARBA" id="ARBA00005091"/>
    </source>
</evidence>
<evidence type="ECO:0000256" key="2">
    <source>
        <dbReference type="ARBA" id="ARBA00009667"/>
    </source>
</evidence>
<keyword evidence="15" id="KW-0413">Isomerase</keyword>
<dbReference type="SUPFAM" id="SSF51366">
    <property type="entry name" value="Ribulose-phoshate binding barrel"/>
    <property type="match status" value="1"/>
</dbReference>
<name>G8TXZ4_SULAD</name>
<keyword evidence="8" id="KW-0456">Lyase</keyword>
<comment type="similarity">
    <text evidence="2 14">Belongs to the HisA/HisF family.</text>
</comment>
<comment type="function">
    <text evidence="9">IGPS catalyzes the conversion of PRFAR and glutamine to IGP, AICAR and glutamate. The HisF subunit catalyzes the cyclization activity that produces IGP and AICAR from PRFAR using the ammonia provided by the HisH subunit.</text>
</comment>
<dbReference type="AlphaFoldDB" id="G8TXZ4"/>
<dbReference type="Gene3D" id="3.20.20.70">
    <property type="entry name" value="Aldolase class I"/>
    <property type="match status" value="1"/>
</dbReference>
<gene>
    <name evidence="15" type="ordered locus">Sulac_2738</name>
</gene>
<evidence type="ECO:0000256" key="3">
    <source>
        <dbReference type="ARBA" id="ARBA00011152"/>
    </source>
</evidence>
<accession>G8TXZ4</accession>
<evidence type="ECO:0000256" key="10">
    <source>
        <dbReference type="ARBA" id="ARBA00030264"/>
    </source>
</evidence>
<evidence type="ECO:0000313" key="15">
    <source>
        <dbReference type="EMBL" id="AEW06200.1"/>
    </source>
</evidence>
<evidence type="ECO:0000256" key="6">
    <source>
        <dbReference type="ARBA" id="ARBA00022605"/>
    </source>
</evidence>
<dbReference type="EMBL" id="CP003179">
    <property type="protein sequence ID" value="AEW06200.1"/>
    <property type="molecule type" value="Genomic_DNA"/>
</dbReference>
<evidence type="ECO:0000256" key="13">
    <source>
        <dbReference type="ARBA" id="ARBA00047838"/>
    </source>
</evidence>
<dbReference type="PANTHER" id="PTHR21235:SF2">
    <property type="entry name" value="IMIDAZOLE GLYCEROL PHOSPHATE SYNTHASE HISHF"/>
    <property type="match status" value="1"/>
</dbReference>
<keyword evidence="16" id="KW-1185">Reference proteome</keyword>
<dbReference type="InterPro" id="IPR004651">
    <property type="entry name" value="HisF"/>
</dbReference>
<evidence type="ECO:0000256" key="4">
    <source>
        <dbReference type="ARBA" id="ARBA00012809"/>
    </source>
</evidence>
<dbReference type="STRING" id="679936.Sulac_2738"/>
<dbReference type="Pfam" id="PF00977">
    <property type="entry name" value="His_biosynth"/>
    <property type="match status" value="1"/>
</dbReference>
<dbReference type="InterPro" id="IPR050064">
    <property type="entry name" value="IGPS_HisA/HisF"/>
</dbReference>
<comment type="catalytic activity">
    <reaction evidence="13">
        <text>5-[(5-phospho-1-deoxy-D-ribulos-1-ylimino)methylamino]-1-(5-phospho-beta-D-ribosyl)imidazole-4-carboxamide + L-glutamine = D-erythro-1-(imidazol-4-yl)glycerol 3-phosphate + 5-amino-1-(5-phospho-beta-D-ribosyl)imidazole-4-carboxamide + L-glutamate + H(+)</text>
        <dbReference type="Rhea" id="RHEA:24793"/>
        <dbReference type="ChEBI" id="CHEBI:15378"/>
        <dbReference type="ChEBI" id="CHEBI:29985"/>
        <dbReference type="ChEBI" id="CHEBI:58278"/>
        <dbReference type="ChEBI" id="CHEBI:58359"/>
        <dbReference type="ChEBI" id="CHEBI:58475"/>
        <dbReference type="ChEBI" id="CHEBI:58525"/>
        <dbReference type="EC" id="4.3.2.10"/>
    </reaction>
</comment>
<dbReference type="GO" id="GO:0000107">
    <property type="term" value="F:imidazoleglycerol-phosphate synthase activity"/>
    <property type="evidence" value="ECO:0007669"/>
    <property type="project" value="InterPro"/>
</dbReference>
<keyword evidence="7 14" id="KW-0368">Histidine biosynthesis</keyword>
<evidence type="ECO:0000256" key="7">
    <source>
        <dbReference type="ARBA" id="ARBA00023102"/>
    </source>
</evidence>
<dbReference type="UniPathway" id="UPA00031">
    <property type="reaction ID" value="UER00010"/>
</dbReference>
<keyword evidence="6 14" id="KW-0028">Amino-acid biosynthesis</keyword>
<sequence>MPRIIPCLDVRHGRVVKGVHFENLVDSGDPVELAARYDQEGADELVWLDIVATVEDLALSLSLIQQARDQLAIPLTVGGGIRSIGHVEDLLAHGADKVSINSYALIHPDIITQIADRWGSQCVVVAVDAKREGDHFQVYSHGGRQRTPYELGEWLREAEDRGAGEFLLTSMDKDGTQTGYDLAMLAYARTMVQRPVIASGGAGSITHIEEALTQGNQAVLLASILHQERLSIADIKRTLLTKGVTVRWP</sequence>
<dbReference type="NCBIfam" id="TIGR00735">
    <property type="entry name" value="hisF"/>
    <property type="match status" value="1"/>
</dbReference>
<comment type="pathway">
    <text evidence="1">Amino-acid biosynthesis; L-histidine biosynthesis; L-histidine from 5-phospho-alpha-D-ribose 1-diphosphate: step 5/9.</text>
</comment>
<dbReference type="InterPro" id="IPR011060">
    <property type="entry name" value="RibuloseP-bd_barrel"/>
</dbReference>
<dbReference type="PATRIC" id="fig|679936.5.peg.2831"/>
<evidence type="ECO:0000256" key="9">
    <source>
        <dbReference type="ARBA" id="ARBA00025475"/>
    </source>
</evidence>
<evidence type="ECO:0000313" key="16">
    <source>
        <dbReference type="Proteomes" id="UP000005439"/>
    </source>
</evidence>
<evidence type="ECO:0000256" key="12">
    <source>
        <dbReference type="ARBA" id="ARBA00032401"/>
    </source>
</evidence>
<proteinExistence type="inferred from homology"/>
<organism evidence="15 16">
    <name type="scientific">Sulfobacillus acidophilus (strain ATCC 700253 / DSM 10332 / NAL)</name>
    <dbReference type="NCBI Taxonomy" id="679936"/>
    <lineage>
        <taxon>Bacteria</taxon>
        <taxon>Bacillati</taxon>
        <taxon>Bacillota</taxon>
        <taxon>Clostridia</taxon>
        <taxon>Eubacteriales</taxon>
        <taxon>Clostridiales Family XVII. Incertae Sedis</taxon>
        <taxon>Sulfobacillus</taxon>
    </lineage>
</organism>
<dbReference type="Proteomes" id="UP000005439">
    <property type="component" value="Chromosome"/>
</dbReference>
<protein>
    <recommendedName>
        <fullName evidence="5">Imidazole glycerol phosphate synthase subunit HisF</fullName>
        <ecNumber evidence="4">4.3.2.10</ecNumber>
    </recommendedName>
    <alternativeName>
        <fullName evidence="10">IGP synthase cyclase subunit</fullName>
    </alternativeName>
    <alternativeName>
        <fullName evidence="11">IGP synthase subunit HisF</fullName>
    </alternativeName>
    <alternativeName>
        <fullName evidence="12">ImGP synthase subunit HisF</fullName>
    </alternativeName>
</protein>
<dbReference type="InterPro" id="IPR013785">
    <property type="entry name" value="Aldolase_TIM"/>
</dbReference>
<reference evidence="15 16" key="2">
    <citation type="journal article" date="2012" name="Stand. Genomic Sci.">
        <title>Complete genome sequence of the moderately thermophilic mineral-sulfide-oxidizing firmicute Sulfobacillus acidophilus type strain (NAL(T)).</title>
        <authorList>
            <person name="Anderson I."/>
            <person name="Chertkov O."/>
            <person name="Chen A."/>
            <person name="Saunders E."/>
            <person name="Lapidus A."/>
            <person name="Nolan M."/>
            <person name="Lucas S."/>
            <person name="Hammon N."/>
            <person name="Deshpande S."/>
            <person name="Cheng J.F."/>
            <person name="Han C."/>
            <person name="Tapia R."/>
            <person name="Goodwin L.A."/>
            <person name="Pitluck S."/>
            <person name="Liolios K."/>
            <person name="Pagani I."/>
            <person name="Ivanova N."/>
            <person name="Mikhailova N."/>
            <person name="Pati A."/>
            <person name="Palaniappan K."/>
            <person name="Land M."/>
            <person name="Pan C."/>
            <person name="Rohde M."/>
            <person name="Pukall R."/>
            <person name="Goker M."/>
            <person name="Detter J.C."/>
            <person name="Woyke T."/>
            <person name="Bristow J."/>
            <person name="Eisen J.A."/>
            <person name="Markowitz V."/>
            <person name="Hugenholtz P."/>
            <person name="Kyrpides N.C."/>
            <person name="Klenk H.P."/>
            <person name="Mavromatis K."/>
        </authorList>
    </citation>
    <scope>NUCLEOTIDE SEQUENCE [LARGE SCALE GENOMIC DNA]</scope>
    <source>
        <strain evidence="16">ATCC 700253 / DSM 10332 / NAL</strain>
    </source>
</reference>
<evidence type="ECO:0000256" key="8">
    <source>
        <dbReference type="ARBA" id="ARBA00023239"/>
    </source>
</evidence>
<dbReference type="KEGG" id="sap:Sulac_2738"/>
<evidence type="ECO:0000256" key="11">
    <source>
        <dbReference type="ARBA" id="ARBA00031409"/>
    </source>
</evidence>
<evidence type="ECO:0000256" key="5">
    <source>
        <dbReference type="ARBA" id="ARBA00016318"/>
    </source>
</evidence>
<dbReference type="GO" id="GO:0016829">
    <property type="term" value="F:lyase activity"/>
    <property type="evidence" value="ECO:0007669"/>
    <property type="project" value="UniProtKB-KW"/>
</dbReference>
<dbReference type="EC" id="4.3.2.10" evidence="4"/>
<dbReference type="CDD" id="cd04731">
    <property type="entry name" value="HisF"/>
    <property type="match status" value="1"/>
</dbReference>
<dbReference type="GO" id="GO:0000105">
    <property type="term" value="P:L-histidine biosynthetic process"/>
    <property type="evidence" value="ECO:0007669"/>
    <property type="project" value="UniProtKB-UniPathway"/>
</dbReference>
<dbReference type="GO" id="GO:0016853">
    <property type="term" value="F:isomerase activity"/>
    <property type="evidence" value="ECO:0007669"/>
    <property type="project" value="UniProtKB-KW"/>
</dbReference>
<reference evidence="16" key="1">
    <citation type="submission" date="2011-12" db="EMBL/GenBank/DDBJ databases">
        <title>The complete genome of chromosome of Sulfobacillus acidophilus DSM 10332.</title>
        <authorList>
            <person name="Lucas S."/>
            <person name="Han J."/>
            <person name="Lapidus A."/>
            <person name="Bruce D."/>
            <person name="Goodwin L."/>
            <person name="Pitluck S."/>
            <person name="Peters L."/>
            <person name="Kyrpides N."/>
            <person name="Mavromatis K."/>
            <person name="Ivanova N."/>
            <person name="Mikhailova N."/>
            <person name="Chertkov O."/>
            <person name="Saunders E."/>
            <person name="Detter J.C."/>
            <person name="Tapia R."/>
            <person name="Han C."/>
            <person name="Land M."/>
            <person name="Hauser L."/>
            <person name="Markowitz V."/>
            <person name="Cheng J.-F."/>
            <person name="Hugenholtz P."/>
            <person name="Woyke T."/>
            <person name="Wu D."/>
            <person name="Pukall R."/>
            <person name="Gehrich-Schroeter G."/>
            <person name="Schneider S."/>
            <person name="Klenk H.-P."/>
            <person name="Eisen J.A."/>
        </authorList>
    </citation>
    <scope>NUCLEOTIDE SEQUENCE [LARGE SCALE GENOMIC DNA]</scope>
    <source>
        <strain evidence="16">ATCC 700253 / DSM 10332 / NAL</strain>
    </source>
</reference>
<evidence type="ECO:0000256" key="14">
    <source>
        <dbReference type="RuleBase" id="RU003657"/>
    </source>
</evidence>